<dbReference type="EMBL" id="CP059572">
    <property type="protein sequence ID" value="QXJ19940.1"/>
    <property type="molecule type" value="Genomic_DNA"/>
</dbReference>
<keyword evidence="3" id="KW-1185">Reference proteome</keyword>
<dbReference type="Proteomes" id="UP001049518">
    <property type="component" value="Chromosome"/>
</dbReference>
<organism evidence="2 3">
    <name type="scientific">Actinomadura graeca</name>
    <dbReference type="NCBI Taxonomy" id="2750812"/>
    <lineage>
        <taxon>Bacteria</taxon>
        <taxon>Bacillati</taxon>
        <taxon>Actinomycetota</taxon>
        <taxon>Actinomycetes</taxon>
        <taxon>Streptosporangiales</taxon>
        <taxon>Thermomonosporaceae</taxon>
        <taxon>Actinomadura</taxon>
    </lineage>
</organism>
<dbReference type="GO" id="GO:0008168">
    <property type="term" value="F:methyltransferase activity"/>
    <property type="evidence" value="ECO:0007669"/>
    <property type="project" value="UniProtKB-KW"/>
</dbReference>
<dbReference type="InterPro" id="IPR006764">
    <property type="entry name" value="SAM_dep_MeTrfase_SAV2177_type"/>
</dbReference>
<dbReference type="InterPro" id="IPR029063">
    <property type="entry name" value="SAM-dependent_MTases_sf"/>
</dbReference>
<dbReference type="Gene3D" id="3.40.50.150">
    <property type="entry name" value="Vaccinia Virus protein VP39"/>
    <property type="match status" value="1"/>
</dbReference>
<accession>A0ABX8QMH9</accession>
<evidence type="ECO:0000256" key="1">
    <source>
        <dbReference type="SAM" id="MobiDB-lite"/>
    </source>
</evidence>
<sequence>MRRGPARSAWRAGGRASAPGGQERWHHALLADTPGRYRSCRVCHFRDGFGVGYGALTGGGAVSADPRIDTSVPHSARVWNFLLGGKDNYPVDRQAGERVFQTFPGMVDMARHSRYMLIRVVRYLAGDAGILQFLDIGTGLPTMDNTHEVAQRVAPEARVVYVDNDPLVLVHARALLTSSPEGATDYVEADVRDPDAILAEAARTLDLTRPVALMLMGILGLVDDYDRARAIVARLMAALAPGSYLAVYDGTDTDPAYMEAIRAYNAGSGAVAYTPRSLDDIAGYLDGLEMVEPGVVPVTRWRPDSAPWGSLPEVACAGGVARKRP</sequence>
<dbReference type="SUPFAM" id="SSF53335">
    <property type="entry name" value="S-adenosyl-L-methionine-dependent methyltransferases"/>
    <property type="match status" value="1"/>
</dbReference>
<dbReference type="GO" id="GO:0032259">
    <property type="term" value="P:methylation"/>
    <property type="evidence" value="ECO:0007669"/>
    <property type="project" value="UniProtKB-KW"/>
</dbReference>
<keyword evidence="2" id="KW-0808">Transferase</keyword>
<name>A0ABX8QMH9_9ACTN</name>
<protein>
    <submittedName>
        <fullName evidence="2">SAM-dependent methyltransferase</fullName>
    </submittedName>
</protein>
<keyword evidence="2" id="KW-0489">Methyltransferase</keyword>
<reference evidence="2" key="1">
    <citation type="submission" date="2020-07" db="EMBL/GenBank/DDBJ databases">
        <authorList>
            <person name="Tarantini F.S."/>
            <person name="Hong K.W."/>
            <person name="Chan K.G."/>
        </authorList>
    </citation>
    <scope>NUCLEOTIDE SEQUENCE</scope>
    <source>
        <strain evidence="2">32-07</strain>
    </source>
</reference>
<evidence type="ECO:0000313" key="3">
    <source>
        <dbReference type="Proteomes" id="UP001049518"/>
    </source>
</evidence>
<feature type="region of interest" description="Disordered" evidence="1">
    <location>
        <begin position="1"/>
        <end position="21"/>
    </location>
</feature>
<proteinExistence type="predicted"/>
<dbReference type="Pfam" id="PF04672">
    <property type="entry name" value="Methyltransf_19"/>
    <property type="match status" value="1"/>
</dbReference>
<evidence type="ECO:0000313" key="2">
    <source>
        <dbReference type="EMBL" id="QXJ19940.1"/>
    </source>
</evidence>
<gene>
    <name evidence="2" type="ORF">AGRA3207_000555</name>
</gene>